<protein>
    <submittedName>
        <fullName evidence="1">Uncharacterized protein</fullName>
    </submittedName>
</protein>
<sequence>MLVRAVLGPHDRVHPQHRFARLVSEVLANFEVFFLPQP</sequence>
<comment type="caution">
    <text evidence="1">The sequence shown here is derived from an EMBL/GenBank/DDBJ whole genome shotgun (WGS) entry which is preliminary data.</text>
</comment>
<accession>A0A2T5G886</accession>
<dbReference type="Proteomes" id="UP000244180">
    <property type="component" value="Unassembled WGS sequence"/>
</dbReference>
<dbReference type="EMBL" id="PEBV01000024">
    <property type="protein sequence ID" value="PTQ52405.1"/>
    <property type="molecule type" value="Genomic_DNA"/>
</dbReference>
<reference evidence="1 2" key="1">
    <citation type="submission" date="2017-08" db="EMBL/GenBank/DDBJ databases">
        <title>Burning lignite coal seam in the remote Altai Mountains harbors a hydrogen-driven thermophilic microbial community.</title>
        <authorList>
            <person name="Kadnikov V.V."/>
            <person name="Mardanov A.V."/>
            <person name="Ivasenko D."/>
            <person name="Beletsky A.V."/>
            <person name="Karnachuk O.V."/>
            <person name="Ravin N.V."/>
        </authorList>
    </citation>
    <scope>NUCLEOTIDE SEQUENCE [LARGE SCALE GENOMIC DNA]</scope>
    <source>
        <strain evidence="1">AL33</strain>
    </source>
</reference>
<proteinExistence type="predicted"/>
<evidence type="ECO:0000313" key="2">
    <source>
        <dbReference type="Proteomes" id="UP000244180"/>
    </source>
</evidence>
<dbReference type="AlphaFoldDB" id="A0A2T5G886"/>
<gene>
    <name evidence="1" type="ORF">HSCHL_0241</name>
</gene>
<name>A0A2T5G886_HYDSH</name>
<evidence type="ECO:0000313" key="1">
    <source>
        <dbReference type="EMBL" id="PTQ52405.1"/>
    </source>
</evidence>
<organism evidence="1 2">
    <name type="scientific">Hydrogenibacillus schlegelii</name>
    <name type="common">Bacillus schlegelii</name>
    <dbReference type="NCBI Taxonomy" id="1484"/>
    <lineage>
        <taxon>Bacteria</taxon>
        <taxon>Bacillati</taxon>
        <taxon>Bacillota</taxon>
        <taxon>Bacilli</taxon>
        <taxon>Bacillales</taxon>
        <taxon>Bacillales Family X. Incertae Sedis</taxon>
        <taxon>Hydrogenibacillus</taxon>
    </lineage>
</organism>